<reference evidence="1 2" key="1">
    <citation type="submission" date="2018-08" db="EMBL/GenBank/DDBJ databases">
        <title>Genome and evolution of the arbuscular mycorrhizal fungus Diversispora epigaea (formerly Glomus versiforme) and its bacterial endosymbionts.</title>
        <authorList>
            <person name="Sun X."/>
            <person name="Fei Z."/>
            <person name="Harrison M."/>
        </authorList>
    </citation>
    <scope>NUCLEOTIDE SEQUENCE [LARGE SCALE GENOMIC DNA]</scope>
    <source>
        <strain evidence="1 2">IT104</strain>
    </source>
</reference>
<gene>
    <name evidence="1" type="ORF">Glove_120g113</name>
</gene>
<evidence type="ECO:0008006" key="3">
    <source>
        <dbReference type="Google" id="ProtNLM"/>
    </source>
</evidence>
<evidence type="ECO:0000313" key="1">
    <source>
        <dbReference type="EMBL" id="RHZ81442.1"/>
    </source>
</evidence>
<dbReference type="EMBL" id="PQFF01000112">
    <property type="protein sequence ID" value="RHZ81442.1"/>
    <property type="molecule type" value="Genomic_DNA"/>
</dbReference>
<dbReference type="PANTHER" id="PTHR33129">
    <property type="entry name" value="PROTEIN KINASE DOMAIN-CONTAINING PROTEIN-RELATED"/>
    <property type="match status" value="1"/>
</dbReference>
<proteinExistence type="predicted"/>
<dbReference type="STRING" id="1348612.A0A397J3C6"/>
<name>A0A397J3C6_9GLOM</name>
<protein>
    <recommendedName>
        <fullName evidence="3">SAM domain-containing protein</fullName>
    </recommendedName>
</protein>
<accession>A0A397J3C6</accession>
<comment type="caution">
    <text evidence="1">The sequence shown here is derived from an EMBL/GenBank/DDBJ whole genome shotgun (WGS) entry which is preliminary data.</text>
</comment>
<dbReference type="Proteomes" id="UP000266861">
    <property type="component" value="Unassembled WGS sequence"/>
</dbReference>
<evidence type="ECO:0000313" key="2">
    <source>
        <dbReference type="Proteomes" id="UP000266861"/>
    </source>
</evidence>
<dbReference type="InterPro" id="IPR052980">
    <property type="entry name" value="Crinkler_effector"/>
</dbReference>
<dbReference type="PANTHER" id="PTHR33129:SF1">
    <property type="entry name" value="ATP-BINDING PROTEIN"/>
    <property type="match status" value="1"/>
</dbReference>
<keyword evidence="2" id="KW-1185">Reference proteome</keyword>
<organism evidence="1 2">
    <name type="scientific">Diversispora epigaea</name>
    <dbReference type="NCBI Taxonomy" id="1348612"/>
    <lineage>
        <taxon>Eukaryota</taxon>
        <taxon>Fungi</taxon>
        <taxon>Fungi incertae sedis</taxon>
        <taxon>Mucoromycota</taxon>
        <taxon>Glomeromycotina</taxon>
        <taxon>Glomeromycetes</taxon>
        <taxon>Diversisporales</taxon>
        <taxon>Diversisporaceae</taxon>
        <taxon>Diversispora</taxon>
    </lineage>
</organism>
<sequence length="599" mass="69789">MSEQSEVVRKYNTEQLISFFRGKEDLQLNDAHFEILRNEEITGRDFLIITEQKLERYGMKGGPATRLADFAKKIKGEQPGAEPPNKYIKIADDDLNKFWHALKNAPCDNRFLKLSENTRFLGKERGSSTLFIRKCYRDLKNVVLDHKIDKLRITGNLGIGKTFFGYYLLYLLAQQDATVVYDNYNETKPFVFEGKNAFISNDIDVYLRKKSVWYIVDGKEPKDVNAKTILVCSLKKEHYWNFDKYTGVVTIRYMPTWKWKEIKECWKELYPQKIKKETAWDLFMKWGGIPRFVLEKGNDETYQNKLTDAIPNCKMDIFDFIGESFVGKDDISHMIVHLCVNLPIEDDDELVNDELVDDELIDDELVVPNDSGHQLDRNGNTPYTLITIRFASEYVKKKVTLQLEACIRERLLEKIKAGTSSPLLGSSFEYIAHRILQNGGNFDVRPLEEYDIKNYDDLLAKVNLLQQSLPLYFDKNTIDKIENNKYYQPSAKNFPSIDSIIAPNKVFQMTIAKDHPIKMSDLKTLYNKFGGETANHLIYYYFVVPEHLYKDYKVQKIINSNGDYTQIIPNWINRRDVIVGLLNDMVDVVKEPAMKKQRV</sequence>
<dbReference type="Gene3D" id="1.10.150.50">
    <property type="entry name" value="Transcription Factor, Ets-1"/>
    <property type="match status" value="1"/>
</dbReference>
<dbReference type="OrthoDB" id="19861at2759"/>
<dbReference type="AlphaFoldDB" id="A0A397J3C6"/>
<dbReference type="InterPro" id="IPR013761">
    <property type="entry name" value="SAM/pointed_sf"/>
</dbReference>